<name>Q311P3_OLEA2</name>
<dbReference type="NCBIfam" id="TIGR02351">
    <property type="entry name" value="thiH"/>
    <property type="match status" value="1"/>
</dbReference>
<evidence type="ECO:0000256" key="4">
    <source>
        <dbReference type="ARBA" id="ARBA00022723"/>
    </source>
</evidence>
<dbReference type="PANTHER" id="PTHR43583:SF1">
    <property type="entry name" value="2-IMINOACETATE SYNTHASE"/>
    <property type="match status" value="1"/>
</dbReference>
<evidence type="ECO:0000313" key="9">
    <source>
        <dbReference type="Proteomes" id="UP000002710"/>
    </source>
</evidence>
<keyword evidence="2" id="KW-0004">4Fe-4S</keyword>
<dbReference type="InterPro" id="IPR010722">
    <property type="entry name" value="BATS_dom"/>
</dbReference>
<reference evidence="8 9" key="1">
    <citation type="journal article" date="2011" name="J. Bacteriol.">
        <title>Complete genome sequence and updated annotation of Desulfovibrio alaskensis G20.</title>
        <authorList>
            <person name="Hauser L.J."/>
            <person name="Land M.L."/>
            <person name="Brown S.D."/>
            <person name="Larimer F."/>
            <person name="Keller K.L."/>
            <person name="Rapp-Giles B.J."/>
            <person name="Price M.N."/>
            <person name="Lin M."/>
            <person name="Bruce D.C."/>
            <person name="Detter J.C."/>
            <person name="Tapia R."/>
            <person name="Han C.S."/>
            <person name="Goodwin L.A."/>
            <person name="Cheng J.F."/>
            <person name="Pitluck S."/>
            <person name="Copeland A."/>
            <person name="Lucas S."/>
            <person name="Nolan M."/>
            <person name="Lapidus A.L."/>
            <person name="Palumbo A.V."/>
            <person name="Wall J.D."/>
        </authorList>
    </citation>
    <scope>NUCLEOTIDE SEQUENCE [LARGE SCALE GENOMIC DNA]</scope>
    <source>
        <strain evidence="9">ATCC BAA 1058 / DSM 17464 / G20</strain>
    </source>
</reference>
<evidence type="ECO:0000256" key="2">
    <source>
        <dbReference type="ARBA" id="ARBA00022485"/>
    </source>
</evidence>
<dbReference type="InterPro" id="IPR007197">
    <property type="entry name" value="rSAM"/>
</dbReference>
<keyword evidence="9" id="KW-1185">Reference proteome</keyword>
<dbReference type="SFLD" id="SFLDG01060">
    <property type="entry name" value="BATS_domain_containing"/>
    <property type="match status" value="1"/>
</dbReference>
<proteinExistence type="predicted"/>
<dbReference type="Proteomes" id="UP000002710">
    <property type="component" value="Chromosome"/>
</dbReference>
<gene>
    <name evidence="8" type="ordered locus">Dde_1556</name>
</gene>
<dbReference type="InterPro" id="IPR058240">
    <property type="entry name" value="rSAM_sf"/>
</dbReference>
<dbReference type="eggNOG" id="COG0502">
    <property type="taxonomic scope" value="Bacteria"/>
</dbReference>
<sequence length="401" mass="44247">MMCSHEKMTGSVMSEISADMSVRTAQAGGFYEVVRQLQDVDVQAACMAADGYRVRQALAKDTLSPEDFLALLSPAARPYMESMAHKARDVTVRQFGRTIQLFTPLYLSNWCTNRCVYCSFNACSGIDRMQLDAAGVLREGQAIAATGLRHLLLLTGEAPAKASVDYIRDCVRVLRPLFPSLSIEVYALTEPEYRTLAVAGVDGMTLFQETYNEALYPSLHPAGPKSNYHFRLGAPERACRAGMRNVNIGALLGLDQWQRDAFMTGMHALWLQHRYPGVDIAVSLPRMRPYAGSFQPVCDVDDRALVQILLAMRLFLPRCGITISTRERPAFRDNLIPLGVTRMSAGVSTAVGGHAENEHSSVGQFEISDPRSVDEVVEAVSRAGYQAVFKDWHPLEDSCAV</sequence>
<keyword evidence="6" id="KW-0411">Iron-sulfur</keyword>
<dbReference type="GO" id="GO:0003824">
    <property type="term" value="F:catalytic activity"/>
    <property type="evidence" value="ECO:0007669"/>
    <property type="project" value="InterPro"/>
</dbReference>
<evidence type="ECO:0000259" key="7">
    <source>
        <dbReference type="SMART" id="SM00876"/>
    </source>
</evidence>
<dbReference type="InterPro" id="IPR012726">
    <property type="entry name" value="ThiH"/>
</dbReference>
<evidence type="ECO:0000313" key="8">
    <source>
        <dbReference type="EMBL" id="ABB38353.2"/>
    </source>
</evidence>
<keyword evidence="3" id="KW-0949">S-adenosyl-L-methionine</keyword>
<dbReference type="STRING" id="207559.Dde_1556"/>
<dbReference type="SMART" id="SM00876">
    <property type="entry name" value="BATS"/>
    <property type="match status" value="1"/>
</dbReference>
<dbReference type="KEGG" id="dde:Dde_1556"/>
<evidence type="ECO:0000256" key="5">
    <source>
        <dbReference type="ARBA" id="ARBA00023004"/>
    </source>
</evidence>
<dbReference type="GO" id="GO:0051539">
    <property type="term" value="F:4 iron, 4 sulfur cluster binding"/>
    <property type="evidence" value="ECO:0007669"/>
    <property type="project" value="UniProtKB-KW"/>
</dbReference>
<dbReference type="SUPFAM" id="SSF102114">
    <property type="entry name" value="Radical SAM enzymes"/>
    <property type="match status" value="1"/>
</dbReference>
<evidence type="ECO:0000256" key="6">
    <source>
        <dbReference type="ARBA" id="ARBA00023014"/>
    </source>
</evidence>
<dbReference type="GO" id="GO:0005506">
    <property type="term" value="F:iron ion binding"/>
    <property type="evidence" value="ECO:0007669"/>
    <property type="project" value="InterPro"/>
</dbReference>
<evidence type="ECO:0000256" key="3">
    <source>
        <dbReference type="ARBA" id="ARBA00022691"/>
    </source>
</evidence>
<dbReference type="GO" id="GO:0009228">
    <property type="term" value="P:thiamine biosynthetic process"/>
    <property type="evidence" value="ECO:0007669"/>
    <property type="project" value="InterPro"/>
</dbReference>
<keyword evidence="5" id="KW-0408">Iron</keyword>
<dbReference type="SFLD" id="SFLDS00029">
    <property type="entry name" value="Radical_SAM"/>
    <property type="match status" value="1"/>
</dbReference>
<dbReference type="SFLD" id="SFLDG01081">
    <property type="entry name" value="cleavage_of_the_Ca-Cb_bond_in"/>
    <property type="match status" value="1"/>
</dbReference>
<dbReference type="InterPro" id="IPR013785">
    <property type="entry name" value="Aldolase_TIM"/>
</dbReference>
<dbReference type="Pfam" id="PF06968">
    <property type="entry name" value="BATS"/>
    <property type="match status" value="1"/>
</dbReference>
<protein>
    <submittedName>
        <fullName evidence="8">Thiazole biosynthesis protein ThiH</fullName>
    </submittedName>
</protein>
<comment type="cofactor">
    <cofactor evidence="1">
        <name>[4Fe-4S] cluster</name>
        <dbReference type="ChEBI" id="CHEBI:49883"/>
    </cofactor>
</comment>
<organism evidence="8 9">
    <name type="scientific">Oleidesulfovibrio alaskensis (strain ATCC BAA-1058 / DSM 17464 / G20)</name>
    <name type="common">Desulfovibrio alaskensis</name>
    <dbReference type="NCBI Taxonomy" id="207559"/>
    <lineage>
        <taxon>Bacteria</taxon>
        <taxon>Pseudomonadati</taxon>
        <taxon>Thermodesulfobacteriota</taxon>
        <taxon>Desulfovibrionia</taxon>
        <taxon>Desulfovibrionales</taxon>
        <taxon>Desulfovibrionaceae</taxon>
        <taxon>Oleidesulfovibrio</taxon>
    </lineage>
</organism>
<accession>Q311P3</accession>
<feature type="domain" description="Biotin and thiamin synthesis-associated" evidence="7">
    <location>
        <begin position="283"/>
        <end position="387"/>
    </location>
</feature>
<dbReference type="EMBL" id="CP000112">
    <property type="protein sequence ID" value="ABB38353.2"/>
    <property type="molecule type" value="Genomic_DNA"/>
</dbReference>
<dbReference type="HOGENOM" id="CLU_046249_1_0_7"/>
<dbReference type="CDD" id="cd01335">
    <property type="entry name" value="Radical_SAM"/>
    <property type="match status" value="1"/>
</dbReference>
<dbReference type="SFLD" id="SFLDF00301">
    <property type="entry name" value="2-iminoacetate_synthase_(ThiH)"/>
    <property type="match status" value="1"/>
</dbReference>
<dbReference type="Gene3D" id="3.20.20.70">
    <property type="entry name" value="Aldolase class I"/>
    <property type="match status" value="1"/>
</dbReference>
<evidence type="ECO:0000256" key="1">
    <source>
        <dbReference type="ARBA" id="ARBA00001966"/>
    </source>
</evidence>
<dbReference type="InterPro" id="IPR034428">
    <property type="entry name" value="ThiH/NoCL/HydG-like"/>
</dbReference>
<keyword evidence="4" id="KW-0479">Metal-binding</keyword>
<dbReference type="AlphaFoldDB" id="Q311P3"/>
<dbReference type="PANTHER" id="PTHR43583">
    <property type="entry name" value="2-IMINOACETATE SYNTHASE"/>
    <property type="match status" value="1"/>
</dbReference>
<dbReference type="Pfam" id="PF04055">
    <property type="entry name" value="Radical_SAM"/>
    <property type="match status" value="1"/>
</dbReference>